<proteinExistence type="predicted"/>
<sequence>MGPRFADNEDVAVDEYLAGLRKALPGPRRKRADLLAEARDHLVDATEAFEADGLTRTAAERAAVADFGRLSDVVPAYREELSVAQSRNTAALLFGVMILQPLIWQPGVWGWNQDLNGPSELSVLLEQLVRWIGGASIAGAVIAVLATNFGQRYAVVRQHGSRVTAVFALASAVIVSLGGVSMTLESSSTSGHLDVIPVSAFVVAPLLLVALQALRLVRA</sequence>
<feature type="transmembrane region" description="Helical" evidence="1">
    <location>
        <begin position="131"/>
        <end position="151"/>
    </location>
</feature>
<keyword evidence="1" id="KW-0472">Membrane</keyword>
<feature type="transmembrane region" description="Helical" evidence="1">
    <location>
        <begin position="163"/>
        <end position="184"/>
    </location>
</feature>
<dbReference type="Proteomes" id="UP000295124">
    <property type="component" value="Unassembled WGS sequence"/>
</dbReference>
<dbReference type="OrthoDB" id="5187995at2"/>
<comment type="caution">
    <text evidence="2">The sequence shown here is derived from an EMBL/GenBank/DDBJ whole genome shotgun (WGS) entry which is preliminary data.</text>
</comment>
<evidence type="ECO:0000256" key="1">
    <source>
        <dbReference type="SAM" id="Phobius"/>
    </source>
</evidence>
<evidence type="ECO:0000313" key="3">
    <source>
        <dbReference type="Proteomes" id="UP000295124"/>
    </source>
</evidence>
<reference evidence="2 3" key="1">
    <citation type="submission" date="2019-03" db="EMBL/GenBank/DDBJ databases">
        <title>Draft genome sequences of novel Actinobacteria.</title>
        <authorList>
            <person name="Sahin N."/>
            <person name="Ay H."/>
            <person name="Saygin H."/>
        </authorList>
    </citation>
    <scope>NUCLEOTIDE SEQUENCE [LARGE SCALE GENOMIC DNA]</scope>
    <source>
        <strain evidence="2 3">JCM 13523</strain>
    </source>
</reference>
<keyword evidence="1" id="KW-1133">Transmembrane helix</keyword>
<dbReference type="EMBL" id="SMKX01000007">
    <property type="protein sequence ID" value="TDD62410.1"/>
    <property type="molecule type" value="Genomic_DNA"/>
</dbReference>
<protein>
    <submittedName>
        <fullName evidence="2">Uncharacterized protein</fullName>
    </submittedName>
</protein>
<dbReference type="AlphaFoldDB" id="A0A4R4ZV95"/>
<feature type="transmembrane region" description="Helical" evidence="1">
    <location>
        <begin position="90"/>
        <end position="111"/>
    </location>
</feature>
<evidence type="ECO:0000313" key="2">
    <source>
        <dbReference type="EMBL" id="TDD62410.1"/>
    </source>
</evidence>
<dbReference type="NCBIfam" id="NF038403">
    <property type="entry name" value="perm_prefix_1"/>
    <property type="match status" value="1"/>
</dbReference>
<dbReference type="InterPro" id="IPR047928">
    <property type="entry name" value="Perm_prefix_1"/>
</dbReference>
<name>A0A4R4ZV95_9ACTN</name>
<organism evidence="2 3">
    <name type="scientific">Kribbella antibiotica</name>
    <dbReference type="NCBI Taxonomy" id="190195"/>
    <lineage>
        <taxon>Bacteria</taxon>
        <taxon>Bacillati</taxon>
        <taxon>Actinomycetota</taxon>
        <taxon>Actinomycetes</taxon>
        <taxon>Propionibacteriales</taxon>
        <taxon>Kribbellaceae</taxon>
        <taxon>Kribbella</taxon>
    </lineage>
</organism>
<accession>A0A4R4ZV95</accession>
<keyword evidence="3" id="KW-1185">Reference proteome</keyword>
<feature type="transmembrane region" description="Helical" evidence="1">
    <location>
        <begin position="196"/>
        <end position="217"/>
    </location>
</feature>
<keyword evidence="1" id="KW-0812">Transmembrane</keyword>
<dbReference type="Pfam" id="PF22564">
    <property type="entry name" value="HAAS"/>
    <property type="match status" value="1"/>
</dbReference>
<gene>
    <name evidence="2" type="ORF">E1263_04315</name>
</gene>